<evidence type="ECO:0000256" key="2">
    <source>
        <dbReference type="ARBA" id="ARBA00009861"/>
    </source>
</evidence>
<dbReference type="InterPro" id="IPR023213">
    <property type="entry name" value="CAT-like_dom_sf"/>
</dbReference>
<evidence type="ECO:0000256" key="3">
    <source>
        <dbReference type="ARBA" id="ARBA00022679"/>
    </source>
</evidence>
<evidence type="ECO:0000313" key="5">
    <source>
        <dbReference type="EMBL" id="KAJ2901723.1"/>
    </source>
</evidence>
<dbReference type="Gene3D" id="3.30.559.10">
    <property type="entry name" value="Chloramphenicol acetyltransferase-like domain"/>
    <property type="match status" value="2"/>
</dbReference>
<sequence length="398" mass="44034">MLTSTAKFQSLAVRPEGPTSIADLLNSDEPQISLYVVTFLGATLVSISWSHCTMDGTAFSNLLTSWSAILNDGKPMEAFPELEDPVKDLGLKETPDHPLKGALLPFWSALAFVFRSVMDRLSDPGVESRTFFFPGEWVSDLRKQCLDDIIAAGLNAKIGSDSSSSNSKSPFISTNDVLLPYITKNYTTVNLAPKRPVAILSLADIRCRMPSAFSESMAYLSNLLILSPTFTTPEELSSHPLGLQAAKVREALVAQMSDEETVEGTLYMGRRMHEMLPLQKKAPYKTAIVLGSSDTFRTVVTNWDRMSFYDAVDFRSAVVDGCAEDGKEGGKRNEKGKPVHYFADTLSGGNNPWRHSWVIFGKDPEGDYWASGWLPRKTWETVEKDIRQGRLDTILGEL</sequence>
<proteinExistence type="inferred from homology"/>
<comment type="pathway">
    <text evidence="1">Secondary metabolite biosynthesis.</text>
</comment>
<comment type="similarity">
    <text evidence="2">Belongs to the plant acyltransferase family.</text>
</comment>
<gene>
    <name evidence="5" type="ORF">MKZ38_001533</name>
</gene>
<dbReference type="GO" id="GO:0016746">
    <property type="term" value="F:acyltransferase activity"/>
    <property type="evidence" value="ECO:0007669"/>
    <property type="project" value="UniProtKB-KW"/>
</dbReference>
<dbReference type="PANTHER" id="PTHR31896">
    <property type="entry name" value="FAMILY REGULATORY PROTEIN, PUTATIVE (AFU_ORTHOLOGUE AFUA_3G14730)-RELATED"/>
    <property type="match status" value="1"/>
</dbReference>
<keyword evidence="3" id="KW-0808">Transferase</keyword>
<comment type="caution">
    <text evidence="5">The sequence shown here is derived from an EMBL/GenBank/DDBJ whole genome shotgun (WGS) entry which is preliminary data.</text>
</comment>
<evidence type="ECO:0000313" key="6">
    <source>
        <dbReference type="Proteomes" id="UP001201980"/>
    </source>
</evidence>
<dbReference type="AlphaFoldDB" id="A0AAD5RRQ7"/>
<evidence type="ECO:0000256" key="1">
    <source>
        <dbReference type="ARBA" id="ARBA00005179"/>
    </source>
</evidence>
<evidence type="ECO:0000256" key="4">
    <source>
        <dbReference type="ARBA" id="ARBA00023315"/>
    </source>
</evidence>
<dbReference type="PANTHER" id="PTHR31896:SF69">
    <property type="entry name" value="FAMILY REGULATORY PROTEIN, PUTATIVE (AFU_ORTHOLOGUE AFUA_3G14730)-RELATED"/>
    <property type="match status" value="1"/>
</dbReference>
<dbReference type="Pfam" id="PF02458">
    <property type="entry name" value="Transferase"/>
    <property type="match status" value="1"/>
</dbReference>
<dbReference type="EMBL" id="JAKWBI020000141">
    <property type="protein sequence ID" value="KAJ2901723.1"/>
    <property type="molecule type" value="Genomic_DNA"/>
</dbReference>
<dbReference type="InterPro" id="IPR051283">
    <property type="entry name" value="Sec_Metabolite_Acyltrans"/>
</dbReference>
<name>A0AAD5RRQ7_9PEZI</name>
<accession>A0AAD5RRQ7</accession>
<keyword evidence="4" id="KW-0012">Acyltransferase</keyword>
<protein>
    <submittedName>
        <fullName evidence="5">Uncharacterized protein</fullName>
    </submittedName>
</protein>
<dbReference type="Proteomes" id="UP001201980">
    <property type="component" value="Unassembled WGS sequence"/>
</dbReference>
<keyword evidence="6" id="KW-1185">Reference proteome</keyword>
<reference evidence="5" key="1">
    <citation type="submission" date="2022-07" db="EMBL/GenBank/DDBJ databases">
        <title>Draft genome sequence of Zalerion maritima ATCC 34329, a (micro)plastics degrading marine fungus.</title>
        <authorList>
            <person name="Paco A."/>
            <person name="Goncalves M.F.M."/>
            <person name="Rocha-Santos T.A.P."/>
            <person name="Alves A."/>
        </authorList>
    </citation>
    <scope>NUCLEOTIDE SEQUENCE</scope>
    <source>
        <strain evidence="5">ATCC 34329</strain>
    </source>
</reference>
<organism evidence="5 6">
    <name type="scientific">Zalerion maritima</name>
    <dbReference type="NCBI Taxonomy" id="339359"/>
    <lineage>
        <taxon>Eukaryota</taxon>
        <taxon>Fungi</taxon>
        <taxon>Dikarya</taxon>
        <taxon>Ascomycota</taxon>
        <taxon>Pezizomycotina</taxon>
        <taxon>Sordariomycetes</taxon>
        <taxon>Lulworthiomycetidae</taxon>
        <taxon>Lulworthiales</taxon>
        <taxon>Lulworthiaceae</taxon>
        <taxon>Zalerion</taxon>
    </lineage>
</organism>